<accession>A0A4P9X6S6</accession>
<reference evidence="2" key="1">
    <citation type="journal article" date="2018" name="Nat. Microbiol.">
        <title>Leveraging single-cell genomics to expand the fungal tree of life.</title>
        <authorList>
            <person name="Ahrendt S.R."/>
            <person name="Quandt C.A."/>
            <person name="Ciobanu D."/>
            <person name="Clum A."/>
            <person name="Salamov A."/>
            <person name="Andreopoulos B."/>
            <person name="Cheng J.F."/>
            <person name="Woyke T."/>
            <person name="Pelin A."/>
            <person name="Henrissat B."/>
            <person name="Reynolds N.K."/>
            <person name="Benny G.L."/>
            <person name="Smith M.E."/>
            <person name="James T.Y."/>
            <person name="Grigoriev I.V."/>
        </authorList>
    </citation>
    <scope>NUCLEOTIDE SEQUENCE [LARGE SCALE GENOMIC DNA]</scope>
    <source>
        <strain evidence="2">ATCC 52028</strain>
    </source>
</reference>
<proteinExistence type="predicted"/>
<evidence type="ECO:0000313" key="2">
    <source>
        <dbReference type="Proteomes" id="UP000274922"/>
    </source>
</evidence>
<evidence type="ECO:0008006" key="3">
    <source>
        <dbReference type="Google" id="ProtNLM"/>
    </source>
</evidence>
<keyword evidence="2" id="KW-1185">Reference proteome</keyword>
<dbReference type="EMBL" id="ML014201">
    <property type="protein sequence ID" value="RKP00730.1"/>
    <property type="molecule type" value="Genomic_DNA"/>
</dbReference>
<organism evidence="1 2">
    <name type="scientific">Caulochytrium protostelioides</name>
    <dbReference type="NCBI Taxonomy" id="1555241"/>
    <lineage>
        <taxon>Eukaryota</taxon>
        <taxon>Fungi</taxon>
        <taxon>Fungi incertae sedis</taxon>
        <taxon>Chytridiomycota</taxon>
        <taxon>Chytridiomycota incertae sedis</taxon>
        <taxon>Chytridiomycetes</taxon>
        <taxon>Caulochytriales</taxon>
        <taxon>Caulochytriaceae</taxon>
        <taxon>Caulochytrium</taxon>
    </lineage>
</organism>
<name>A0A4P9X6S6_9FUNG</name>
<gene>
    <name evidence="1" type="ORF">CXG81DRAFT_12893</name>
</gene>
<dbReference type="OrthoDB" id="2094240at2759"/>
<dbReference type="Proteomes" id="UP000274922">
    <property type="component" value="Unassembled WGS sequence"/>
</dbReference>
<dbReference type="AlphaFoldDB" id="A0A4P9X6S6"/>
<dbReference type="Gene3D" id="1.25.40.10">
    <property type="entry name" value="Tetratricopeptide repeat domain"/>
    <property type="match status" value="1"/>
</dbReference>
<protein>
    <recommendedName>
        <fullName evidence="3">TPR-like protein</fullName>
    </recommendedName>
</protein>
<evidence type="ECO:0000313" key="1">
    <source>
        <dbReference type="EMBL" id="RKP00730.1"/>
    </source>
</evidence>
<dbReference type="SUPFAM" id="SSF48452">
    <property type="entry name" value="TPR-like"/>
    <property type="match status" value="1"/>
</dbReference>
<sequence length="105" mass="11948">LTREEVRAWFAKRVQRTPEAYDYYGVAKNFYQIGAFSRAILCLQEYVETTGATSAGRHLLAYSLLNTGQKTRALQEFRRCAQDGSPDDWQLVVELTIELAAETNP</sequence>
<dbReference type="InterPro" id="IPR011990">
    <property type="entry name" value="TPR-like_helical_dom_sf"/>
</dbReference>
<feature type="non-terminal residue" evidence="1">
    <location>
        <position position="1"/>
    </location>
</feature>